<feature type="region of interest" description="Disordered" evidence="1">
    <location>
        <begin position="340"/>
        <end position="362"/>
    </location>
</feature>
<feature type="compositionally biased region" description="Polar residues" evidence="1">
    <location>
        <begin position="272"/>
        <end position="281"/>
    </location>
</feature>
<sequence length="518" mass="57226">MDADYEDSGLISDDEDLEGVAPTYPPHTRAPAAGRQLRFPRAPNPAGPAAPAATPRRKDIPDASGPVRLEQVEPLWLQASASERYLLLEDQDTGDVLMPLIYMKPIFEANYSRKLSSLKNRLVEQLEGGALSRSSSGQLYWIWAFESPQNVKLLVRQQLGEQNVSHGHLRLILLPIVYNAMAQKPEMRSLPLFHALHRAMKLSTYFPLLKSTDDPVQSNKVVTRGRQNAAEKEVFRGPQNLQATVKKYMYPFREAEESDVSVKRSRGHQEDNMTSTSSQVEASRREDLEAELAEVKRTHKIDMEGVHEEMAIMKNCIMQLYNVLLPGKLPEFLQQPALQLQQAQQAQQTPPRHLPPQQGTPLHARQGMALRNSRRQHGSHGGSASHGLADMAVDDLHGPAMHREASAGSSMSDDGPQGLHGNPLMQLAQNIKPELLASTLQPPHLQPYPSGQNPSSSFPYISNALYTSGADLSPGAGPASVQPTPQSHTPAQVQIQARQHRHQTRHPYLHPSGCGPGQ</sequence>
<evidence type="ECO:0000313" key="2">
    <source>
        <dbReference type="EMBL" id="KAK9821278.1"/>
    </source>
</evidence>
<feature type="compositionally biased region" description="Basic residues" evidence="1">
    <location>
        <begin position="498"/>
        <end position="508"/>
    </location>
</feature>
<dbReference type="AlphaFoldDB" id="A0AAW1QJ23"/>
<dbReference type="Proteomes" id="UP001438707">
    <property type="component" value="Unassembled WGS sequence"/>
</dbReference>
<gene>
    <name evidence="2" type="ORF">WJX74_008287</name>
</gene>
<feature type="compositionally biased region" description="Low complexity" evidence="1">
    <location>
        <begin position="340"/>
        <end position="351"/>
    </location>
</feature>
<accession>A0AAW1QJ23</accession>
<protein>
    <submittedName>
        <fullName evidence="2">Uncharacterized protein</fullName>
    </submittedName>
</protein>
<reference evidence="2 3" key="1">
    <citation type="journal article" date="2024" name="Nat. Commun.">
        <title>Phylogenomics reveals the evolutionary origins of lichenization in chlorophyte algae.</title>
        <authorList>
            <person name="Puginier C."/>
            <person name="Libourel C."/>
            <person name="Otte J."/>
            <person name="Skaloud P."/>
            <person name="Haon M."/>
            <person name="Grisel S."/>
            <person name="Petersen M."/>
            <person name="Berrin J.G."/>
            <person name="Delaux P.M."/>
            <person name="Dal Grande F."/>
            <person name="Keller J."/>
        </authorList>
    </citation>
    <scope>NUCLEOTIDE SEQUENCE [LARGE SCALE GENOMIC DNA]</scope>
    <source>
        <strain evidence="2 3">SAG 2145</strain>
    </source>
</reference>
<name>A0AAW1QJ23_9CHLO</name>
<feature type="region of interest" description="Disordered" evidence="1">
    <location>
        <begin position="469"/>
        <end position="518"/>
    </location>
</feature>
<feature type="region of interest" description="Disordered" evidence="1">
    <location>
        <begin position="403"/>
        <end position="423"/>
    </location>
</feature>
<evidence type="ECO:0000313" key="3">
    <source>
        <dbReference type="Proteomes" id="UP001438707"/>
    </source>
</evidence>
<evidence type="ECO:0000256" key="1">
    <source>
        <dbReference type="SAM" id="MobiDB-lite"/>
    </source>
</evidence>
<feature type="region of interest" description="Disordered" evidence="1">
    <location>
        <begin position="1"/>
        <end position="64"/>
    </location>
</feature>
<feature type="compositionally biased region" description="Acidic residues" evidence="1">
    <location>
        <begin position="1"/>
        <end position="18"/>
    </location>
</feature>
<comment type="caution">
    <text evidence="2">The sequence shown here is derived from an EMBL/GenBank/DDBJ whole genome shotgun (WGS) entry which is preliminary data.</text>
</comment>
<keyword evidence="3" id="KW-1185">Reference proteome</keyword>
<feature type="compositionally biased region" description="Polar residues" evidence="1">
    <location>
        <begin position="481"/>
        <end position="497"/>
    </location>
</feature>
<dbReference type="EMBL" id="JALJOS010000039">
    <property type="protein sequence ID" value="KAK9821278.1"/>
    <property type="molecule type" value="Genomic_DNA"/>
</dbReference>
<organism evidence="2 3">
    <name type="scientific">Apatococcus lobatus</name>
    <dbReference type="NCBI Taxonomy" id="904363"/>
    <lineage>
        <taxon>Eukaryota</taxon>
        <taxon>Viridiplantae</taxon>
        <taxon>Chlorophyta</taxon>
        <taxon>core chlorophytes</taxon>
        <taxon>Trebouxiophyceae</taxon>
        <taxon>Chlorellales</taxon>
        <taxon>Chlorellaceae</taxon>
        <taxon>Apatococcus</taxon>
    </lineage>
</organism>
<proteinExistence type="predicted"/>
<feature type="region of interest" description="Disordered" evidence="1">
    <location>
        <begin position="257"/>
        <end position="285"/>
    </location>
</feature>